<dbReference type="EMBL" id="JANJYJ010000006">
    <property type="protein sequence ID" value="KAK3204690.1"/>
    <property type="molecule type" value="Genomic_DNA"/>
</dbReference>
<dbReference type="Proteomes" id="UP001281410">
    <property type="component" value="Unassembled WGS sequence"/>
</dbReference>
<feature type="domain" description="PPM-type phosphatase" evidence="1">
    <location>
        <begin position="1"/>
        <end position="113"/>
    </location>
</feature>
<comment type="caution">
    <text evidence="2">The sequence shown here is derived from an EMBL/GenBank/DDBJ whole genome shotgun (WGS) entry which is preliminary data.</text>
</comment>
<dbReference type="InterPro" id="IPR036457">
    <property type="entry name" value="PPM-type-like_dom_sf"/>
</dbReference>
<evidence type="ECO:0000313" key="2">
    <source>
        <dbReference type="EMBL" id="KAK3204690.1"/>
    </source>
</evidence>
<sequence>MDRELRIHANIDCFCRGTIAVTLIKQGPNLVIGNVGDSRAVLGTRDKDNSLCTIQLTVDLKPNLPATRSGHGCTGLNLCLCLVFHGGVAFPLQTHHHLSCSPSRSCFSSLLIQ</sequence>
<dbReference type="Gene3D" id="3.60.40.10">
    <property type="entry name" value="PPM-type phosphatase domain"/>
    <property type="match status" value="1"/>
</dbReference>
<evidence type="ECO:0000313" key="3">
    <source>
        <dbReference type="Proteomes" id="UP001281410"/>
    </source>
</evidence>
<proteinExistence type="predicted"/>
<dbReference type="SUPFAM" id="SSF81606">
    <property type="entry name" value="PP2C-like"/>
    <property type="match status" value="1"/>
</dbReference>
<accession>A0AAE0A5V8</accession>
<dbReference type="AlphaFoldDB" id="A0AAE0A5V8"/>
<dbReference type="InterPro" id="IPR001932">
    <property type="entry name" value="PPM-type_phosphatase-like_dom"/>
</dbReference>
<dbReference type="PROSITE" id="PS51746">
    <property type="entry name" value="PPM_2"/>
    <property type="match status" value="1"/>
</dbReference>
<keyword evidence="3" id="KW-1185">Reference proteome</keyword>
<protein>
    <recommendedName>
        <fullName evidence="1">PPM-type phosphatase domain-containing protein</fullName>
    </recommendedName>
</protein>
<name>A0AAE0A5V8_9ROSI</name>
<evidence type="ECO:0000259" key="1">
    <source>
        <dbReference type="PROSITE" id="PS51746"/>
    </source>
</evidence>
<organism evidence="2 3">
    <name type="scientific">Dipteronia sinensis</name>
    <dbReference type="NCBI Taxonomy" id="43782"/>
    <lineage>
        <taxon>Eukaryota</taxon>
        <taxon>Viridiplantae</taxon>
        <taxon>Streptophyta</taxon>
        <taxon>Embryophyta</taxon>
        <taxon>Tracheophyta</taxon>
        <taxon>Spermatophyta</taxon>
        <taxon>Magnoliopsida</taxon>
        <taxon>eudicotyledons</taxon>
        <taxon>Gunneridae</taxon>
        <taxon>Pentapetalae</taxon>
        <taxon>rosids</taxon>
        <taxon>malvids</taxon>
        <taxon>Sapindales</taxon>
        <taxon>Sapindaceae</taxon>
        <taxon>Hippocastanoideae</taxon>
        <taxon>Acereae</taxon>
        <taxon>Dipteronia</taxon>
    </lineage>
</organism>
<gene>
    <name evidence="2" type="ORF">Dsin_018736</name>
</gene>
<dbReference type="Pfam" id="PF00481">
    <property type="entry name" value="PP2C"/>
    <property type="match status" value="1"/>
</dbReference>
<reference evidence="2" key="1">
    <citation type="journal article" date="2023" name="Plant J.">
        <title>Genome sequences and population genomics provide insights into the demographic history, inbreeding, and mutation load of two 'living fossil' tree species of Dipteronia.</title>
        <authorList>
            <person name="Feng Y."/>
            <person name="Comes H.P."/>
            <person name="Chen J."/>
            <person name="Zhu S."/>
            <person name="Lu R."/>
            <person name="Zhang X."/>
            <person name="Li P."/>
            <person name="Qiu J."/>
            <person name="Olsen K.M."/>
            <person name="Qiu Y."/>
        </authorList>
    </citation>
    <scope>NUCLEOTIDE SEQUENCE</scope>
    <source>
        <strain evidence="2">NBL</strain>
    </source>
</reference>